<evidence type="ECO:0000259" key="7">
    <source>
        <dbReference type="Pfam" id="PF04039"/>
    </source>
</evidence>
<dbReference type="GeneID" id="41712958"/>
<evidence type="ECO:0000256" key="5">
    <source>
        <dbReference type="ARBA" id="ARBA00023136"/>
    </source>
</evidence>
<evidence type="ECO:0000313" key="9">
    <source>
        <dbReference type="Proteomes" id="UP000324354"/>
    </source>
</evidence>
<dbReference type="PANTHER" id="PTHR33932:SF4">
    <property type="entry name" value="NA(+)_H(+) ANTIPORTER SUBUNIT B"/>
    <property type="match status" value="1"/>
</dbReference>
<feature type="transmembrane region" description="Helical" evidence="6">
    <location>
        <begin position="103"/>
        <end position="124"/>
    </location>
</feature>
<dbReference type="GO" id="GO:0005886">
    <property type="term" value="C:plasma membrane"/>
    <property type="evidence" value="ECO:0007669"/>
    <property type="project" value="UniProtKB-SubCell"/>
</dbReference>
<dbReference type="EMBL" id="CP023154">
    <property type="protein sequence ID" value="QEK78804.1"/>
    <property type="molecule type" value="Genomic_DNA"/>
</dbReference>
<dbReference type="InterPro" id="IPR007182">
    <property type="entry name" value="MnhB"/>
</dbReference>
<dbReference type="Proteomes" id="UP000324354">
    <property type="component" value="Chromosome"/>
</dbReference>
<dbReference type="GeneID" id="13301754"/>
<feature type="domain" description="Na+/H+ antiporter MnhB subunit-related protein" evidence="7">
    <location>
        <begin position="7"/>
        <end position="119"/>
    </location>
</feature>
<reference evidence="8 9" key="1">
    <citation type="submission" date="2017-08" db="EMBL/GenBank/DDBJ databases">
        <title>Resequencing and Reannotation of the genome of Pyrococcus furiosus type strain DSM3638.</title>
        <authorList>
            <person name="Reichelt R.M."/>
            <person name="Bunk B."/>
        </authorList>
    </citation>
    <scope>NUCLEOTIDE SEQUENCE [LARGE SCALE GENOMIC DNA]</scope>
    <source>
        <strain evidence="8 9">DSM 3638</strain>
    </source>
</reference>
<comment type="subcellular location">
    <subcellularLocation>
        <location evidence="1">Cell membrane</location>
        <topology evidence="1">Multi-pass membrane protein</topology>
    </subcellularLocation>
</comment>
<dbReference type="PANTHER" id="PTHR33932">
    <property type="entry name" value="NA(+)/H(+) ANTIPORTER SUBUNIT B"/>
    <property type="match status" value="1"/>
</dbReference>
<keyword evidence="3 6" id="KW-0812">Transmembrane</keyword>
<dbReference type="RefSeq" id="WP_014835342.1">
    <property type="nucleotide sequence ID" value="NC_003413.1"/>
</dbReference>
<evidence type="ECO:0000256" key="2">
    <source>
        <dbReference type="ARBA" id="ARBA00022475"/>
    </source>
</evidence>
<gene>
    <name evidence="8" type="ORF">PFDSM3638_05760</name>
</gene>
<dbReference type="AlphaFoldDB" id="A0A5C0XSI1"/>
<keyword evidence="4 6" id="KW-1133">Transmembrane helix</keyword>
<dbReference type="Pfam" id="PF04039">
    <property type="entry name" value="MnhB"/>
    <property type="match status" value="1"/>
</dbReference>
<organism evidence="8 9">
    <name type="scientific">Pyrococcus furiosus (strain ATCC 43587 / DSM 3638 / JCM 8422 / Vc1)</name>
    <dbReference type="NCBI Taxonomy" id="186497"/>
    <lineage>
        <taxon>Archaea</taxon>
        <taxon>Methanobacteriati</taxon>
        <taxon>Methanobacteriota</taxon>
        <taxon>Thermococci</taxon>
        <taxon>Thermococcales</taxon>
        <taxon>Thermococcaceae</taxon>
        <taxon>Pyrococcus</taxon>
    </lineage>
</organism>
<evidence type="ECO:0000256" key="4">
    <source>
        <dbReference type="ARBA" id="ARBA00022989"/>
    </source>
</evidence>
<feature type="transmembrane region" description="Helical" evidence="6">
    <location>
        <begin position="12"/>
        <end position="29"/>
    </location>
</feature>
<protein>
    <submittedName>
        <fullName evidence="8">Cation:proton antiporter</fullName>
    </submittedName>
</protein>
<dbReference type="OrthoDB" id="19265at2157"/>
<dbReference type="InterPro" id="IPR050622">
    <property type="entry name" value="CPA3_antiporter_subunitB"/>
</dbReference>
<dbReference type="NCBIfam" id="NF006249">
    <property type="entry name" value="PRK08387.1"/>
    <property type="match status" value="1"/>
</dbReference>
<feature type="transmembrane region" description="Helical" evidence="6">
    <location>
        <begin position="74"/>
        <end position="91"/>
    </location>
</feature>
<proteinExistence type="predicted"/>
<keyword evidence="2" id="KW-1003">Cell membrane</keyword>
<sequence length="127" mass="13879">MKMSIVARTTTKLVAPFLTTYAAYLMIYTTQSPGGGFQAGVILAVALILLITSHGYKSVRKYFRKRVASSLESVGGLATITIFFLTVLLFLRPSEVYVVPANVFIGLKVGAAFTLMFYALISVLERD</sequence>
<evidence type="ECO:0000313" key="8">
    <source>
        <dbReference type="EMBL" id="QEK78804.1"/>
    </source>
</evidence>
<evidence type="ECO:0000256" key="6">
    <source>
        <dbReference type="SAM" id="Phobius"/>
    </source>
</evidence>
<feature type="transmembrane region" description="Helical" evidence="6">
    <location>
        <begin position="35"/>
        <end position="53"/>
    </location>
</feature>
<keyword evidence="5 6" id="KW-0472">Membrane</keyword>
<name>A0A5C0XSI1_PYRFU</name>
<evidence type="ECO:0000256" key="3">
    <source>
        <dbReference type="ARBA" id="ARBA00022692"/>
    </source>
</evidence>
<accession>A0A5C0XSI1</accession>
<evidence type="ECO:0000256" key="1">
    <source>
        <dbReference type="ARBA" id="ARBA00004651"/>
    </source>
</evidence>